<dbReference type="PANTHER" id="PTHR22916:SF3">
    <property type="entry name" value="UDP-GLCNAC:BETAGAL BETA-1,3-N-ACETYLGLUCOSAMINYLTRANSFERASE-LIKE PROTEIN 1"/>
    <property type="match status" value="1"/>
</dbReference>
<evidence type="ECO:0000259" key="2">
    <source>
        <dbReference type="Pfam" id="PF00535"/>
    </source>
</evidence>
<feature type="domain" description="Glycosyltransferase 2-like" evidence="2">
    <location>
        <begin position="690"/>
        <end position="858"/>
    </location>
</feature>
<dbReference type="InterPro" id="IPR001173">
    <property type="entry name" value="Glyco_trans_2-like"/>
</dbReference>
<dbReference type="RefSeq" id="WP_108983525.1">
    <property type="nucleotide sequence ID" value="NZ_BFBR01000001.1"/>
</dbReference>
<evidence type="ECO:0000256" key="1">
    <source>
        <dbReference type="SAM" id="MobiDB-lite"/>
    </source>
</evidence>
<evidence type="ECO:0000313" key="3">
    <source>
        <dbReference type="EMBL" id="GBF56660.1"/>
    </source>
</evidence>
<dbReference type="Pfam" id="PF20706">
    <property type="entry name" value="GT4-conflict"/>
    <property type="match status" value="1"/>
</dbReference>
<dbReference type="PANTHER" id="PTHR22916">
    <property type="entry name" value="GLYCOSYLTRANSFERASE"/>
    <property type="match status" value="1"/>
</dbReference>
<feature type="compositionally biased region" description="Basic and acidic residues" evidence="1">
    <location>
        <begin position="440"/>
        <end position="450"/>
    </location>
</feature>
<dbReference type="Pfam" id="PF00535">
    <property type="entry name" value="Glycos_transf_2"/>
    <property type="match status" value="1"/>
</dbReference>
<dbReference type="CDD" id="cd03801">
    <property type="entry name" value="GT4_PimA-like"/>
    <property type="match status" value="1"/>
</dbReference>
<dbReference type="GO" id="GO:0016758">
    <property type="term" value="F:hexosyltransferase activity"/>
    <property type="evidence" value="ECO:0007669"/>
    <property type="project" value="UniProtKB-ARBA"/>
</dbReference>
<gene>
    <name evidence="3" type="ORF">PbB2_00317</name>
</gene>
<name>A0A2P2E6I3_9PROT</name>
<dbReference type="OrthoDB" id="5291101at2"/>
<sequence length="1055" mass="119779">MTVEALLVPSDGANEKMGTQKQAKKEYNSNVLILANDIFSDVGGGQTSYQAIIRNRPDVHFFYFVEKETKKATRPPNCTIIPFNHYYRYNVGDLPAEIGYFYSDYIQAWQYARSFAEHFANIEIDVVDTPDYTLAGLFIEDAMKMHGIRVGSVSLALHGTISSAFSQEWGQKTPQRFMAELRVREHLQYRSVDSRYALSEAYGQEWTRKSGGYEANYIDPLLMVGPMNPKIACGIERPSLAFIGRRERTKGPDIFVDALWSVDRASYNRAMLIGSESTGYSGVSGDPRLAAMAKLRGLDIQILKSLPRAKLDEIFSERTVVVVPSRADTFNLVALEAIRLGAPVLVSRGAGISRWIETHLPELSHLVFDLGGARALDKALIQILSDYDGERERLVQAVQRANLQANLESLASMYQPADKICQSAREYRSMLQARLNSFNRPRDISHDRPQSDSSAFPHTPGYRGFSPELPSWKKAILTSPLRGIAYAYHDFRTGKVQQKRLPPPKDVALQPGYNDPNRIHGLIAKLSQEVSDRSDRALEMVPAAEDIEGTRYRSLHLPERTQKEIVTKLKTLASEIPSRLVGRNLLFRELMRLERKRSGGDIVAATYALRLMRWAGVDHHNDLDFVVRALEKGGFGKVAEVARALFEDQSQTNARVQALLATQFESQKIKKSGSFAIKDDRRSSNRPRVSVIVSLYNAASKLPLFLRQLSAQTLMAVDEIEIILVDSGSPTNEYEVFKELMAELPLPALYVRTKNRETIQSAWNRGIALAKGEYLSFLGVDEGVHPRAFEILSKELDEDQEVDWVMADTVMTEVDRRGTFKSDVMIYNRDGYNQGLVYLDTCYLSWVGGLYRRSIHERFGMYDETFSAAGDTEFKSRMLPHLKSKRIKAALGLFLNYPEERTTQHPRAEIEDLRAWYVYRTKAGVAYVWDNQPIKEVEAFFKSCLGYRKSFCGHFSTDFEMAEVVAQYMVERNENPEFAREAVSSTVRMNQFIRSITDIDMRLSPAERRLAVLEILAAAKKQEVSDQSKFGLGNRPRYEIVNDNRFEQHWHSWSS</sequence>
<evidence type="ECO:0000313" key="4">
    <source>
        <dbReference type="Proteomes" id="UP000245086"/>
    </source>
</evidence>
<dbReference type="AlphaFoldDB" id="A0A2P2E6I3"/>
<accession>A0A2P2E6I3</accession>
<comment type="caution">
    <text evidence="3">The sequence shown here is derived from an EMBL/GenBank/DDBJ whole genome shotgun (WGS) entry which is preliminary data.</text>
</comment>
<protein>
    <submittedName>
        <fullName evidence="3">PGL/p-HBAD biosynthesis glycosyltransferase</fullName>
    </submittedName>
</protein>
<dbReference type="Gene3D" id="3.90.550.10">
    <property type="entry name" value="Spore Coat Polysaccharide Biosynthesis Protein SpsA, Chain A"/>
    <property type="match status" value="1"/>
</dbReference>
<feature type="region of interest" description="Disordered" evidence="1">
    <location>
        <begin position="440"/>
        <end position="462"/>
    </location>
</feature>
<organism evidence="3 4">
    <name type="scientific">Candidatus Phycosocius bacilliformis</name>
    <dbReference type="NCBI Taxonomy" id="1445552"/>
    <lineage>
        <taxon>Bacteria</taxon>
        <taxon>Pseudomonadati</taxon>
        <taxon>Pseudomonadota</taxon>
        <taxon>Alphaproteobacteria</taxon>
        <taxon>Caulobacterales</taxon>
        <taxon>Caulobacterales incertae sedis</taxon>
        <taxon>Candidatus Phycosocius</taxon>
    </lineage>
</organism>
<feature type="region of interest" description="Disordered" evidence="1">
    <location>
        <begin position="1"/>
        <end position="20"/>
    </location>
</feature>
<dbReference type="Proteomes" id="UP000245086">
    <property type="component" value="Unassembled WGS sequence"/>
</dbReference>
<proteinExistence type="predicted"/>
<dbReference type="Gene3D" id="3.40.50.2000">
    <property type="entry name" value="Glycogen Phosphorylase B"/>
    <property type="match status" value="1"/>
</dbReference>
<keyword evidence="3" id="KW-0808">Transferase</keyword>
<dbReference type="SUPFAM" id="SSF53756">
    <property type="entry name" value="UDP-Glycosyltransferase/glycogen phosphorylase"/>
    <property type="match status" value="1"/>
</dbReference>
<reference evidence="3" key="1">
    <citation type="journal article" date="2018" name="Genome Announc.">
        <title>Draft Genome Sequence of "Candidatus Phycosocius bacilliformis," an Alphaproteobacterial Ectosymbiont of the Hydrocarbon-Producing Green Alga Botryococcus braunii.</title>
        <authorList>
            <person name="Tanabe Y."/>
            <person name="Yamaguchi H."/>
            <person name="Watanabe M.M."/>
        </authorList>
    </citation>
    <scope>NUCLEOTIDE SEQUENCE [LARGE SCALE GENOMIC DNA]</scope>
    <source>
        <strain evidence="3">BOTRYCO-2</strain>
    </source>
</reference>
<dbReference type="EMBL" id="BFBR01000001">
    <property type="protein sequence ID" value="GBF56660.1"/>
    <property type="molecule type" value="Genomic_DNA"/>
</dbReference>
<dbReference type="InterPro" id="IPR029044">
    <property type="entry name" value="Nucleotide-diphossugar_trans"/>
</dbReference>
<dbReference type="SUPFAM" id="SSF53448">
    <property type="entry name" value="Nucleotide-diphospho-sugar transferases"/>
    <property type="match status" value="1"/>
</dbReference>
<keyword evidence="4" id="KW-1185">Reference proteome</keyword>